<evidence type="ECO:0000256" key="4">
    <source>
        <dbReference type="ARBA" id="ARBA00023002"/>
    </source>
</evidence>
<dbReference type="InterPro" id="IPR003819">
    <property type="entry name" value="TauD/TfdA-like"/>
</dbReference>
<name>A0YBK2_9GAMM</name>
<dbReference type="OrthoDB" id="581608at2"/>
<dbReference type="Pfam" id="PF02668">
    <property type="entry name" value="TauD"/>
    <property type="match status" value="1"/>
</dbReference>
<keyword evidence="2" id="KW-0479">Metal-binding</keyword>
<dbReference type="STRING" id="247633.GP2143_05760"/>
<dbReference type="GO" id="GO:0000908">
    <property type="term" value="F:taurine dioxygenase activity"/>
    <property type="evidence" value="ECO:0007669"/>
    <property type="project" value="TreeGrafter"/>
</dbReference>
<dbReference type="SUPFAM" id="SSF51197">
    <property type="entry name" value="Clavaminate synthase-like"/>
    <property type="match status" value="1"/>
</dbReference>
<organism evidence="7 8">
    <name type="scientific">marine gamma proteobacterium HTCC2143</name>
    <dbReference type="NCBI Taxonomy" id="247633"/>
    <lineage>
        <taxon>Bacteria</taxon>
        <taxon>Pseudomonadati</taxon>
        <taxon>Pseudomonadota</taxon>
        <taxon>Gammaproteobacteria</taxon>
        <taxon>Cellvibrionales</taxon>
        <taxon>Spongiibacteraceae</taxon>
        <taxon>BD1-7 clade</taxon>
    </lineage>
</organism>
<evidence type="ECO:0000313" key="8">
    <source>
        <dbReference type="Proteomes" id="UP000004931"/>
    </source>
</evidence>
<dbReference type="eggNOG" id="COG2175">
    <property type="taxonomic scope" value="Bacteria"/>
</dbReference>
<reference evidence="7 8" key="1">
    <citation type="journal article" date="2010" name="J. Bacteriol.">
        <title>Genome sequence of the oligotrophic marine Gammaproteobacterium HTCC2143, isolated from the Oregon Coast.</title>
        <authorList>
            <person name="Oh H.M."/>
            <person name="Kang I."/>
            <person name="Ferriera S."/>
            <person name="Giovannoni S.J."/>
            <person name="Cho J.C."/>
        </authorList>
    </citation>
    <scope>NUCLEOTIDE SEQUENCE [LARGE SCALE GENOMIC DNA]</scope>
    <source>
        <strain evidence="7 8">HTCC2143</strain>
    </source>
</reference>
<evidence type="ECO:0000256" key="2">
    <source>
        <dbReference type="ARBA" id="ARBA00022723"/>
    </source>
</evidence>
<keyword evidence="5" id="KW-0408">Iron</keyword>
<sequence length="280" mass="31374">MKLKVTASGEACGATITGVDLSQDLDTETIAAIRAAWLEHHVVAFPDQSMSDEDLERFTLCFGEFGDDPYFESIEGHTNIAAIERRAHETAPLFAGGWHTDWSFMAVPPIATCLYGITIPPIGGDTLFANQHKAYDQMPDSLRSRVEGLTAIHSAEYAYAPRGVFDTEKEADRSMKIVLSEDARAKQEHPFIRNHSETGRPGLFSTLGYIQGFVELEKADSDALLQELYDYQGSEPFVFRHKWQPNMLVMWDNRSVLHMATGGYDGYDRLLHRTTIAQTH</sequence>
<dbReference type="InterPro" id="IPR042098">
    <property type="entry name" value="TauD-like_sf"/>
</dbReference>
<protein>
    <submittedName>
        <fullName evidence="7">Alpha-ketoglutarate-dependent taurine dioxygenase</fullName>
    </submittedName>
</protein>
<keyword evidence="4" id="KW-0560">Oxidoreductase</keyword>
<accession>A0YBK2</accession>
<dbReference type="GO" id="GO:0006790">
    <property type="term" value="P:sulfur compound metabolic process"/>
    <property type="evidence" value="ECO:0007669"/>
    <property type="project" value="TreeGrafter"/>
</dbReference>
<evidence type="ECO:0000313" key="7">
    <source>
        <dbReference type="EMBL" id="EAW31932.1"/>
    </source>
</evidence>
<dbReference type="AlphaFoldDB" id="A0YBK2"/>
<evidence type="ECO:0000259" key="6">
    <source>
        <dbReference type="Pfam" id="PF02668"/>
    </source>
</evidence>
<comment type="caution">
    <text evidence="7">The sequence shown here is derived from an EMBL/GenBank/DDBJ whole genome shotgun (WGS) entry which is preliminary data.</text>
</comment>
<gene>
    <name evidence="7" type="ORF">GP2143_05760</name>
</gene>
<dbReference type="InterPro" id="IPR051323">
    <property type="entry name" value="AtsK-like"/>
</dbReference>
<dbReference type="EMBL" id="AAVT01000002">
    <property type="protein sequence ID" value="EAW31932.1"/>
    <property type="molecule type" value="Genomic_DNA"/>
</dbReference>
<keyword evidence="8" id="KW-1185">Reference proteome</keyword>
<dbReference type="Proteomes" id="UP000004931">
    <property type="component" value="Unassembled WGS sequence"/>
</dbReference>
<proteinExistence type="inferred from homology"/>
<evidence type="ECO:0000256" key="1">
    <source>
        <dbReference type="ARBA" id="ARBA00005896"/>
    </source>
</evidence>
<feature type="domain" description="TauD/TfdA-like" evidence="6">
    <location>
        <begin position="8"/>
        <end position="275"/>
    </location>
</feature>
<dbReference type="PANTHER" id="PTHR30468">
    <property type="entry name" value="ALPHA-KETOGLUTARATE-DEPENDENT SULFONATE DIOXYGENASE"/>
    <property type="match status" value="1"/>
</dbReference>
<evidence type="ECO:0000256" key="3">
    <source>
        <dbReference type="ARBA" id="ARBA00022964"/>
    </source>
</evidence>
<keyword evidence="3 7" id="KW-0223">Dioxygenase</keyword>
<dbReference type="PANTHER" id="PTHR30468:SF1">
    <property type="entry name" value="ALPHA-KETOGLUTARATE-DEPENDENT SULFONATE DIOXYGENASE"/>
    <property type="match status" value="1"/>
</dbReference>
<evidence type="ECO:0000256" key="5">
    <source>
        <dbReference type="ARBA" id="ARBA00023004"/>
    </source>
</evidence>
<dbReference type="GO" id="GO:0046872">
    <property type="term" value="F:metal ion binding"/>
    <property type="evidence" value="ECO:0007669"/>
    <property type="project" value="UniProtKB-KW"/>
</dbReference>
<dbReference type="Gene3D" id="3.60.130.10">
    <property type="entry name" value="Clavaminate synthase-like"/>
    <property type="match status" value="1"/>
</dbReference>
<comment type="similarity">
    <text evidence="1">Belongs to the TfdA dioxygenase family.</text>
</comment>
<dbReference type="GO" id="GO:0005737">
    <property type="term" value="C:cytoplasm"/>
    <property type="evidence" value="ECO:0007669"/>
    <property type="project" value="TreeGrafter"/>
</dbReference>